<dbReference type="PANTHER" id="PTHR30521:SF5">
    <property type="entry name" value="BLR4509 PROTEIN"/>
    <property type="match status" value="1"/>
</dbReference>
<evidence type="ECO:0000256" key="2">
    <source>
        <dbReference type="ARBA" id="ARBA00022559"/>
    </source>
</evidence>
<dbReference type="InterPro" id="IPR006314">
    <property type="entry name" value="Dyp_peroxidase"/>
</dbReference>
<dbReference type="GO" id="GO:0020037">
    <property type="term" value="F:heme binding"/>
    <property type="evidence" value="ECO:0007669"/>
    <property type="project" value="InterPro"/>
</dbReference>
<evidence type="ECO:0000313" key="8">
    <source>
        <dbReference type="Proteomes" id="UP000316921"/>
    </source>
</evidence>
<dbReference type="PANTHER" id="PTHR30521">
    <property type="entry name" value="DEFERROCHELATASE/PEROXIDASE"/>
    <property type="match status" value="1"/>
</dbReference>
<reference evidence="7 8" key="1">
    <citation type="submission" date="2019-02" db="EMBL/GenBank/DDBJ databases">
        <title>Deep-cultivation of Planctomycetes and their phenomic and genomic characterization uncovers novel biology.</title>
        <authorList>
            <person name="Wiegand S."/>
            <person name="Jogler M."/>
            <person name="Boedeker C."/>
            <person name="Pinto D."/>
            <person name="Vollmers J."/>
            <person name="Rivas-Marin E."/>
            <person name="Kohn T."/>
            <person name="Peeters S.H."/>
            <person name="Heuer A."/>
            <person name="Rast P."/>
            <person name="Oberbeckmann S."/>
            <person name="Bunk B."/>
            <person name="Jeske O."/>
            <person name="Meyerdierks A."/>
            <person name="Storesund J.E."/>
            <person name="Kallscheuer N."/>
            <person name="Luecker S."/>
            <person name="Lage O.M."/>
            <person name="Pohl T."/>
            <person name="Merkel B.J."/>
            <person name="Hornburger P."/>
            <person name="Mueller R.-W."/>
            <person name="Bruemmer F."/>
            <person name="Labrenz M."/>
            <person name="Spormann A.M."/>
            <person name="Op den Camp H."/>
            <person name="Overmann J."/>
            <person name="Amann R."/>
            <person name="Jetten M.S.M."/>
            <person name="Mascher T."/>
            <person name="Medema M.H."/>
            <person name="Devos D.P."/>
            <person name="Kaster A.-K."/>
            <person name="Ovreas L."/>
            <person name="Rohde M."/>
            <person name="Galperin M.Y."/>
            <person name="Jogler C."/>
        </authorList>
    </citation>
    <scope>NUCLEOTIDE SEQUENCE [LARGE SCALE GENOMIC DNA]</scope>
    <source>
        <strain evidence="7 8">Pla133</strain>
    </source>
</reference>
<evidence type="ECO:0000256" key="3">
    <source>
        <dbReference type="ARBA" id="ARBA00022723"/>
    </source>
</evidence>
<dbReference type="GO" id="GO:0005829">
    <property type="term" value="C:cytosol"/>
    <property type="evidence" value="ECO:0007669"/>
    <property type="project" value="TreeGrafter"/>
</dbReference>
<dbReference type="AlphaFoldDB" id="A0A518BEH8"/>
<dbReference type="InterPro" id="IPR011008">
    <property type="entry name" value="Dimeric_a/b-barrel"/>
</dbReference>
<feature type="region of interest" description="Disordered" evidence="6">
    <location>
        <begin position="291"/>
        <end position="322"/>
    </location>
</feature>
<sequence>MAAVGETPRVNVETDDIQSLVFTGHGDQPASIALWLEATGDVAAAREGLCGLVYEDEVWFGRRERSAEPRLHLALSAAGLRALDAPGDQLEQLERPFRQGMVTPRRSRALGDRGRNDPAGWSWGDRAAHALLLIYAPTPDSARARAAALVDRLAPGWRPLHELAIHLPDHGREPFGFRDGIARTRIAWDGDGRDRPGLDSLPPGEVLLGHRDAVERVREVPTLAANGSYLVARQLEQDVAGFWRFWLECAEGDADSALWLASKAVGRWPNGMPIRGSSPSPEPAADEAAILAGPSFGDDPHGEHCPRGAHVRRSNPRDALTADAQRSRDIVALHRLHRRGRMYGADAPLDWYPQALRAALPAGGDAEAERGLLFMTLCGDIARQFEFVQQSWLAHPKFADLFDEVDAIAGGDQIPGDAGHLTIPQGSGPRALRRRLAGVKGWVTVRGGGYFLLPGRRAILDVLAP</sequence>
<dbReference type="SUPFAM" id="SSF54909">
    <property type="entry name" value="Dimeric alpha+beta barrel"/>
    <property type="match status" value="1"/>
</dbReference>
<dbReference type="KEGG" id="pbap:Pla133_04560"/>
<keyword evidence="5" id="KW-0408">Iron</keyword>
<protein>
    <recommendedName>
        <fullName evidence="9">Dyp-type peroxidase family protein</fullName>
    </recommendedName>
</protein>
<evidence type="ECO:0000256" key="5">
    <source>
        <dbReference type="ARBA" id="ARBA00023004"/>
    </source>
</evidence>
<accession>A0A518BEH8</accession>
<evidence type="ECO:0000256" key="6">
    <source>
        <dbReference type="SAM" id="MobiDB-lite"/>
    </source>
</evidence>
<evidence type="ECO:0000256" key="1">
    <source>
        <dbReference type="ARBA" id="ARBA00001970"/>
    </source>
</evidence>
<keyword evidence="2" id="KW-0575">Peroxidase</keyword>
<proteinExistence type="predicted"/>
<name>A0A518BEH8_9BACT</name>
<comment type="cofactor">
    <cofactor evidence="1">
        <name>heme b</name>
        <dbReference type="ChEBI" id="CHEBI:60344"/>
    </cofactor>
</comment>
<keyword evidence="4" id="KW-0560">Oxidoreductase</keyword>
<dbReference type="EMBL" id="CP036287">
    <property type="protein sequence ID" value="QDU65391.1"/>
    <property type="molecule type" value="Genomic_DNA"/>
</dbReference>
<evidence type="ECO:0000256" key="4">
    <source>
        <dbReference type="ARBA" id="ARBA00023002"/>
    </source>
</evidence>
<dbReference type="PROSITE" id="PS51404">
    <property type="entry name" value="DYP_PEROXIDASE"/>
    <property type="match status" value="1"/>
</dbReference>
<keyword evidence="8" id="KW-1185">Reference proteome</keyword>
<dbReference type="GO" id="GO:0046872">
    <property type="term" value="F:metal ion binding"/>
    <property type="evidence" value="ECO:0007669"/>
    <property type="project" value="UniProtKB-KW"/>
</dbReference>
<gene>
    <name evidence="7" type="ORF">Pla133_04560</name>
</gene>
<dbReference type="GO" id="GO:0004601">
    <property type="term" value="F:peroxidase activity"/>
    <property type="evidence" value="ECO:0007669"/>
    <property type="project" value="UniProtKB-KW"/>
</dbReference>
<dbReference type="Proteomes" id="UP000316921">
    <property type="component" value="Chromosome"/>
</dbReference>
<organism evidence="7 8">
    <name type="scientific">Engelhardtia mirabilis</name>
    <dbReference type="NCBI Taxonomy" id="2528011"/>
    <lineage>
        <taxon>Bacteria</taxon>
        <taxon>Pseudomonadati</taxon>
        <taxon>Planctomycetota</taxon>
        <taxon>Planctomycetia</taxon>
        <taxon>Planctomycetia incertae sedis</taxon>
        <taxon>Engelhardtia</taxon>
    </lineage>
</organism>
<evidence type="ECO:0000313" key="7">
    <source>
        <dbReference type="EMBL" id="QDU65391.1"/>
    </source>
</evidence>
<evidence type="ECO:0008006" key="9">
    <source>
        <dbReference type="Google" id="ProtNLM"/>
    </source>
</evidence>
<keyword evidence="3" id="KW-0479">Metal-binding</keyword>